<dbReference type="AlphaFoldDB" id="A0A2D2D3Q1"/>
<feature type="region of interest" description="Disordered" evidence="1">
    <location>
        <begin position="18"/>
        <end position="38"/>
    </location>
</feature>
<dbReference type="KEGG" id="mtw:CQW49_18230"/>
<gene>
    <name evidence="2" type="ORF">CQW49_18230</name>
</gene>
<accession>A0A2D2D3Q1</accession>
<reference evidence="3" key="1">
    <citation type="submission" date="2017-10" db="EMBL/GenBank/DDBJ databases">
        <title>Completed PacBio SMRT sequence of Methylosinus trichosporium OB3b reveals presence of a third large plasmid.</title>
        <authorList>
            <person name="Charles T.C."/>
            <person name="Lynch M.D.J."/>
            <person name="Heil J.R."/>
            <person name="Cheng J."/>
        </authorList>
    </citation>
    <scope>NUCLEOTIDE SEQUENCE [LARGE SCALE GENOMIC DNA]</scope>
    <source>
        <strain evidence="3">OB3b</strain>
    </source>
</reference>
<evidence type="ECO:0000313" key="3">
    <source>
        <dbReference type="Proteomes" id="UP000230709"/>
    </source>
</evidence>
<evidence type="ECO:0000313" key="2">
    <source>
        <dbReference type="EMBL" id="ATQ69604.1"/>
    </source>
</evidence>
<dbReference type="EMBL" id="CP023737">
    <property type="protein sequence ID" value="ATQ69604.1"/>
    <property type="molecule type" value="Genomic_DNA"/>
</dbReference>
<keyword evidence="3" id="KW-1185">Reference proteome</keyword>
<evidence type="ECO:0000256" key="1">
    <source>
        <dbReference type="SAM" id="MobiDB-lite"/>
    </source>
</evidence>
<sequence>MHEAQDFLSLSVVPSTAGVVKKNSASDKSSRRADGRRQSRDAALWLFSSEALQDAAEKNSLSPADMDCLLPIVMT</sequence>
<organism evidence="2 3">
    <name type="scientific">Methylosinus trichosporium (strain ATCC 35070 / NCIMB 11131 / UNIQEM 75 / OB3b)</name>
    <dbReference type="NCBI Taxonomy" id="595536"/>
    <lineage>
        <taxon>Bacteria</taxon>
        <taxon>Pseudomonadati</taxon>
        <taxon>Pseudomonadota</taxon>
        <taxon>Alphaproteobacteria</taxon>
        <taxon>Hyphomicrobiales</taxon>
        <taxon>Methylocystaceae</taxon>
        <taxon>Methylosinus</taxon>
    </lineage>
</organism>
<dbReference type="Proteomes" id="UP000230709">
    <property type="component" value="Chromosome"/>
</dbReference>
<proteinExistence type="predicted"/>
<protein>
    <submittedName>
        <fullName evidence="2">Uncharacterized protein</fullName>
    </submittedName>
</protein>
<name>A0A2D2D3Q1_METT3</name>
<feature type="compositionally biased region" description="Basic and acidic residues" evidence="1">
    <location>
        <begin position="24"/>
        <end position="38"/>
    </location>
</feature>